<dbReference type="InterPro" id="IPR019285">
    <property type="entry name" value="DUF2336"/>
</dbReference>
<organism evidence="1 2">
    <name type="scientific">Candidatus Scatocola faecipullorum</name>
    <dbReference type="NCBI Taxonomy" id="2840917"/>
    <lineage>
        <taxon>Bacteria</taxon>
        <taxon>Pseudomonadati</taxon>
        <taxon>Pseudomonadota</taxon>
        <taxon>Alphaproteobacteria</taxon>
        <taxon>Rhodospirillales</taxon>
        <taxon>Rhodospirillaceae</taxon>
        <taxon>Rhodospirillaceae incertae sedis</taxon>
        <taxon>Candidatus Scatocola</taxon>
    </lineage>
</organism>
<dbReference type="Proteomes" id="UP000824107">
    <property type="component" value="Unassembled WGS sequence"/>
</dbReference>
<dbReference type="AlphaFoldDB" id="A0A9D1M372"/>
<accession>A0A9D1M372</accession>
<reference evidence="1" key="2">
    <citation type="journal article" date="2021" name="PeerJ">
        <title>Extensive microbial diversity within the chicken gut microbiome revealed by metagenomics and culture.</title>
        <authorList>
            <person name="Gilroy R."/>
            <person name="Ravi A."/>
            <person name="Getino M."/>
            <person name="Pursley I."/>
            <person name="Horton D.L."/>
            <person name="Alikhan N.F."/>
            <person name="Baker D."/>
            <person name="Gharbi K."/>
            <person name="Hall N."/>
            <person name="Watson M."/>
            <person name="Adriaenssens E.M."/>
            <person name="Foster-Nyarko E."/>
            <person name="Jarju S."/>
            <person name="Secka A."/>
            <person name="Antonio M."/>
            <person name="Oren A."/>
            <person name="Chaudhuri R.R."/>
            <person name="La Ragione R."/>
            <person name="Hildebrand F."/>
            <person name="Pallen M.J."/>
        </authorList>
    </citation>
    <scope>NUCLEOTIDE SEQUENCE</scope>
    <source>
        <strain evidence="1">ChiW3-316</strain>
    </source>
</reference>
<dbReference type="PIRSF" id="PIRSF035865">
    <property type="entry name" value="UCP035865"/>
    <property type="match status" value="1"/>
</dbReference>
<name>A0A9D1M372_9PROT</name>
<dbReference type="InterPro" id="IPR014598">
    <property type="entry name" value="UCP035865"/>
</dbReference>
<evidence type="ECO:0000313" key="1">
    <source>
        <dbReference type="EMBL" id="HIU52800.1"/>
    </source>
</evidence>
<protein>
    <submittedName>
        <fullName evidence="1">DUF2336 domain-containing protein</fullName>
    </submittedName>
</protein>
<gene>
    <name evidence="1" type="ORF">IAD20_01815</name>
</gene>
<dbReference type="EMBL" id="DVNC01000017">
    <property type="protein sequence ID" value="HIU52800.1"/>
    <property type="molecule type" value="Genomic_DNA"/>
</dbReference>
<evidence type="ECO:0000313" key="2">
    <source>
        <dbReference type="Proteomes" id="UP000824107"/>
    </source>
</evidence>
<sequence>MTKLGLTMQDVNRLSHDLSVENKAAAAQKISAYYDGTDISERGRKLAEDIFRIMVEDVQVKVREVLSESLKNCKSIPRDITVKLINDQDSVAVPFIKYYANLTKEDLISIIEAQSSNKQKAVAQRKNLPEDVSQYIVDKCSEDVVGVLISNESANIVEKTYDSIIDKYSDSDNIKKHLVYRSDLPVSVIEKIVSSLSDELQKRLITTHNLPNNIATDIVEQVKEKTTLRISEEYSSDKQIEELVHQLYASNHLTPSLVVRSICMGDLKFFEYALVYLSNTPLLEVRKILFNLQVDFMIRNLLRKAFIPKSMFPAVFSALNVIRDIRFGCQKSDRASFIHKVIERILSISSTSEELSEDDVNYLISKIS</sequence>
<proteinExistence type="predicted"/>
<reference evidence="1" key="1">
    <citation type="submission" date="2020-10" db="EMBL/GenBank/DDBJ databases">
        <authorList>
            <person name="Gilroy R."/>
        </authorList>
    </citation>
    <scope>NUCLEOTIDE SEQUENCE</scope>
    <source>
        <strain evidence="1">ChiW3-316</strain>
    </source>
</reference>
<comment type="caution">
    <text evidence="1">The sequence shown here is derived from an EMBL/GenBank/DDBJ whole genome shotgun (WGS) entry which is preliminary data.</text>
</comment>
<dbReference type="Pfam" id="PF10098">
    <property type="entry name" value="DUF2336"/>
    <property type="match status" value="1"/>
</dbReference>